<dbReference type="RefSeq" id="YP_009672786.1">
    <property type="nucleotide sequence ID" value="NC_043850.1"/>
</dbReference>
<dbReference type="GeneID" id="40880979"/>
<gene>
    <name evidence="1" type="primary">orf151</name>
</gene>
<organism evidence="1">
    <name type="scientific">Zelopaecilomyces penicillatus</name>
    <dbReference type="NCBI Taxonomy" id="264952"/>
    <lineage>
        <taxon>Eukaryota</taxon>
        <taxon>Fungi</taxon>
        <taxon>Dikarya</taxon>
        <taxon>Ascomycota</taxon>
        <taxon>Pezizomycotina</taxon>
        <taxon>Sordariomycetes</taxon>
        <taxon>Hypocreomycetidae</taxon>
        <taxon>Hypocreales</taxon>
        <taxon>Pseudodiploosporaceae</taxon>
        <taxon>Zelopaecilomyces</taxon>
    </lineage>
</organism>
<dbReference type="AlphaFoldDB" id="A0A4Y6A5T5"/>
<dbReference type="EMBL" id="MK069583">
    <property type="protein sequence ID" value="QDE53010.1"/>
    <property type="molecule type" value="Genomic_DNA"/>
</dbReference>
<name>A0A4Y6A5T5_9HYPO</name>
<geneLocation type="mitochondrion" evidence="1"/>
<keyword evidence="1" id="KW-0496">Mitochondrion</keyword>
<proteinExistence type="predicted"/>
<protein>
    <submittedName>
        <fullName evidence="1">Uncharacterized protein</fullName>
    </submittedName>
</protein>
<sequence length="151" mass="17148">MKYKIKILKIFTFNISVVPSPHKFNNVALQSTIVELTEITTKLDELLPQFSNFIEQFNHLIISTNVNVISDVNGDLSLDVPASMPDSEAEKISKKVGILDRLIGTRSQEIDKLVQKGLIMESKLKEENPNFTSQILDKVNEFKKLNSSYKH</sequence>
<accession>A0A4Y6A5T5</accession>
<reference evidence="1" key="1">
    <citation type="journal article" date="2019" name="Mitochondrial DNA Part B Resour">
        <title>The complete mitochondrial genome of Paecilomyces penicillatus (Hypocreales: Sordariomycetes).</title>
        <authorList>
            <person name="Chen C."/>
            <person name="Li Q."/>
            <person name="Chen H."/>
            <person name="Fu R."/>
            <person name="Wang J."/>
            <person name="Chen X."/>
            <person name="Hu R."/>
            <person name="Lu D."/>
        </authorList>
    </citation>
    <scope>NUCLEOTIDE SEQUENCE</scope>
    <source>
        <strain evidence="1">SAAS_ppe1</strain>
    </source>
</reference>
<evidence type="ECO:0000313" key="1">
    <source>
        <dbReference type="EMBL" id="QDE53010.1"/>
    </source>
</evidence>